<organism evidence="1 2">
    <name type="scientific">Clostridium senegalense</name>
    <dbReference type="NCBI Taxonomy" id="1465809"/>
    <lineage>
        <taxon>Bacteria</taxon>
        <taxon>Bacillati</taxon>
        <taxon>Bacillota</taxon>
        <taxon>Clostridia</taxon>
        <taxon>Eubacteriales</taxon>
        <taxon>Clostridiaceae</taxon>
        <taxon>Clostridium</taxon>
    </lineage>
</organism>
<sequence>MSNNVIYVDFKSRKKIKNRNKFINFFSIKKIKSFFNNKHPKENRTNKPYDMRLKIYNYKNQL</sequence>
<dbReference type="RefSeq" id="WP_061994010.1">
    <property type="nucleotide sequence ID" value="NZ_JAAGPU010000004.1"/>
</dbReference>
<accession>A0A6M0H1M3</accession>
<comment type="caution">
    <text evidence="1">The sequence shown here is derived from an EMBL/GenBank/DDBJ whole genome shotgun (WGS) entry which is preliminary data.</text>
</comment>
<evidence type="ECO:0000313" key="1">
    <source>
        <dbReference type="EMBL" id="NEU03993.1"/>
    </source>
</evidence>
<gene>
    <name evidence="1" type="ORF">G3M99_03820</name>
</gene>
<name>A0A6M0H1M3_9CLOT</name>
<dbReference type="EMBL" id="JAAGPU010000004">
    <property type="protein sequence ID" value="NEU03993.1"/>
    <property type="molecule type" value="Genomic_DNA"/>
</dbReference>
<evidence type="ECO:0000313" key="2">
    <source>
        <dbReference type="Proteomes" id="UP000481872"/>
    </source>
</evidence>
<keyword evidence="2" id="KW-1185">Reference proteome</keyword>
<proteinExistence type="predicted"/>
<protein>
    <submittedName>
        <fullName evidence="1">Uncharacterized protein</fullName>
    </submittedName>
</protein>
<dbReference type="Proteomes" id="UP000481872">
    <property type="component" value="Unassembled WGS sequence"/>
</dbReference>
<reference evidence="1 2" key="1">
    <citation type="submission" date="2020-02" db="EMBL/GenBank/DDBJ databases">
        <title>Genome assembly of a novel Clostridium senegalense strain.</title>
        <authorList>
            <person name="Gupta T.B."/>
            <person name="Jauregui R."/>
            <person name="Maclean P."/>
            <person name="Nawarathana A."/>
            <person name="Brightwell G."/>
        </authorList>
    </citation>
    <scope>NUCLEOTIDE SEQUENCE [LARGE SCALE GENOMIC DNA]</scope>
    <source>
        <strain evidence="1 2">AGRFS4</strain>
    </source>
</reference>
<dbReference type="AlphaFoldDB" id="A0A6M0H1M3"/>